<gene>
    <name evidence="4 6" type="primary">truD</name>
    <name evidence="6" type="ORF">MOV92_07060</name>
</gene>
<sequence>MSQVHDDPAADTGLPHAHGEAALRARIRSAPEDFRVEELPGFEASGSGEHLLLTVEKRGMNTAFAAKRLAQWAGIGEVGIGYAGLKDRHAVTVQRFSVHLPKRVAPDLAALESDEMHVLEHQWHAKKLPRGALAGNRFVLRLREVEGERAAIDARLTRIAECGVPNYFGEQRFGRDGDNVANALAMFAGRRMRREQRSLLLSAARSELFNRVLAARVRDGSWDGLREGAPLSGEVWSLAGSRSVFGPEPWSDALAARLAGFDIHPSGPLWGRGELRSLDAVRALELEAMAGDQAAALRAGLEAAGMDQERRALRLRPDGLSWQWLDDGALEVAFVLPAGAYATVVLAELGQIGGAR</sequence>
<evidence type="ECO:0000256" key="4">
    <source>
        <dbReference type="HAMAP-Rule" id="MF_01082"/>
    </source>
</evidence>
<keyword evidence="2 4" id="KW-0819">tRNA processing</keyword>
<dbReference type="CDD" id="cd02575">
    <property type="entry name" value="PseudoU_synth_EcTruD"/>
    <property type="match status" value="1"/>
</dbReference>
<accession>A0ABY3XHB4</accession>
<protein>
    <recommendedName>
        <fullName evidence="4">tRNA pseudouridine synthase D</fullName>
        <ecNumber evidence="4">5.4.99.27</ecNumber>
    </recommendedName>
    <alternativeName>
        <fullName evidence="4">tRNA pseudouridine(13) synthase</fullName>
    </alternativeName>
    <alternativeName>
        <fullName evidence="4">tRNA pseudouridylate synthase D</fullName>
    </alternativeName>
    <alternativeName>
        <fullName evidence="4">tRNA-uridine isomerase D</fullName>
    </alternativeName>
</protein>
<dbReference type="PANTHER" id="PTHR47811:SF1">
    <property type="entry name" value="TRNA PSEUDOURIDINE SYNTHASE D"/>
    <property type="match status" value="1"/>
</dbReference>
<dbReference type="Gene3D" id="3.30.2350.20">
    <property type="entry name" value="TruD, catalytic domain"/>
    <property type="match status" value="1"/>
</dbReference>
<evidence type="ECO:0000313" key="7">
    <source>
        <dbReference type="Proteomes" id="UP000829194"/>
    </source>
</evidence>
<dbReference type="InterPro" id="IPR001656">
    <property type="entry name" value="PsdUridine_synth_TruD"/>
</dbReference>
<dbReference type="InterPro" id="IPR043165">
    <property type="entry name" value="TruD_insert_sf"/>
</dbReference>
<evidence type="ECO:0000256" key="2">
    <source>
        <dbReference type="ARBA" id="ARBA00022694"/>
    </source>
</evidence>
<evidence type="ECO:0000256" key="3">
    <source>
        <dbReference type="ARBA" id="ARBA00023235"/>
    </source>
</evidence>
<dbReference type="Gene3D" id="3.30.2340.10">
    <property type="entry name" value="TruD, insertion domain"/>
    <property type="match status" value="1"/>
</dbReference>
<feature type="active site" description="Nucleophile" evidence="4">
    <location>
        <position position="87"/>
    </location>
</feature>
<comment type="catalytic activity">
    <reaction evidence="4">
        <text>uridine(13) in tRNA = pseudouridine(13) in tRNA</text>
        <dbReference type="Rhea" id="RHEA:42540"/>
        <dbReference type="Rhea" id="RHEA-COMP:10105"/>
        <dbReference type="Rhea" id="RHEA-COMP:10106"/>
        <dbReference type="ChEBI" id="CHEBI:65314"/>
        <dbReference type="ChEBI" id="CHEBI:65315"/>
        <dbReference type="EC" id="5.4.99.27"/>
    </reaction>
</comment>
<dbReference type="Proteomes" id="UP000829194">
    <property type="component" value="Chromosome"/>
</dbReference>
<dbReference type="EC" id="5.4.99.27" evidence="4"/>
<proteinExistence type="inferred from homology"/>
<dbReference type="HAMAP" id="MF_01082">
    <property type="entry name" value="TruD"/>
    <property type="match status" value="1"/>
</dbReference>
<dbReference type="SUPFAM" id="SSF55120">
    <property type="entry name" value="Pseudouridine synthase"/>
    <property type="match status" value="1"/>
</dbReference>
<dbReference type="GO" id="GO:0160150">
    <property type="term" value="F:tRNA pseudouridine(13) synthase activity"/>
    <property type="evidence" value="ECO:0007669"/>
    <property type="project" value="UniProtKB-EC"/>
</dbReference>
<dbReference type="NCBIfam" id="NF002153">
    <property type="entry name" value="PRK00984.1-2"/>
    <property type="match status" value="1"/>
</dbReference>
<comment type="similarity">
    <text evidence="1 4">Belongs to the pseudouridine synthase TruD family.</text>
</comment>
<dbReference type="PROSITE" id="PS01268">
    <property type="entry name" value="UPF0024"/>
    <property type="match status" value="1"/>
</dbReference>
<evidence type="ECO:0000313" key="6">
    <source>
        <dbReference type="EMBL" id="UNP31001.1"/>
    </source>
</evidence>
<dbReference type="InterPro" id="IPR011760">
    <property type="entry name" value="PsdUridine_synth_TruD_insert"/>
</dbReference>
<reference evidence="6 7" key="1">
    <citation type="submission" date="2022-03" db="EMBL/GenBank/DDBJ databases">
        <title>Complete genome sequence of Lysobacter capsici VKM B-2533 and Lysobacter gummosus 10.1.1, promising sources of lytic agents.</title>
        <authorList>
            <person name="Tarlachkov S.V."/>
            <person name="Kudryakova I.V."/>
            <person name="Afoshin A.S."/>
            <person name="Leontyevskaya E.A."/>
            <person name="Leontyevskaya N.V."/>
        </authorList>
    </citation>
    <scope>NUCLEOTIDE SEQUENCE [LARGE SCALE GENOMIC DNA]</scope>
    <source>
        <strain evidence="6 7">10.1.1</strain>
    </source>
</reference>
<comment type="function">
    <text evidence="4">Responsible for synthesis of pseudouridine from uracil-13 in transfer RNAs.</text>
</comment>
<evidence type="ECO:0000259" key="5">
    <source>
        <dbReference type="PROSITE" id="PS50984"/>
    </source>
</evidence>
<dbReference type="RefSeq" id="WP_057942179.1">
    <property type="nucleotide sequence ID" value="NZ_CP011131.1"/>
</dbReference>
<organism evidence="6 7">
    <name type="scientific">Lysobacter gummosus</name>
    <dbReference type="NCBI Taxonomy" id="262324"/>
    <lineage>
        <taxon>Bacteria</taxon>
        <taxon>Pseudomonadati</taxon>
        <taxon>Pseudomonadota</taxon>
        <taxon>Gammaproteobacteria</taxon>
        <taxon>Lysobacterales</taxon>
        <taxon>Lysobacteraceae</taxon>
        <taxon>Lysobacter</taxon>
    </lineage>
</organism>
<keyword evidence="7" id="KW-1185">Reference proteome</keyword>
<evidence type="ECO:0000256" key="1">
    <source>
        <dbReference type="ARBA" id="ARBA00007953"/>
    </source>
</evidence>
<feature type="domain" description="TRUD" evidence="5">
    <location>
        <begin position="163"/>
        <end position="315"/>
    </location>
</feature>
<dbReference type="PANTHER" id="PTHR47811">
    <property type="entry name" value="TRNA PSEUDOURIDINE SYNTHASE D"/>
    <property type="match status" value="1"/>
</dbReference>
<dbReference type="EMBL" id="CP093547">
    <property type="protein sequence ID" value="UNP31001.1"/>
    <property type="molecule type" value="Genomic_DNA"/>
</dbReference>
<dbReference type="Pfam" id="PF01142">
    <property type="entry name" value="TruD"/>
    <property type="match status" value="2"/>
</dbReference>
<dbReference type="InterPro" id="IPR050170">
    <property type="entry name" value="TruD_pseudoU_synthase"/>
</dbReference>
<dbReference type="InterPro" id="IPR020119">
    <property type="entry name" value="PsdUridine_synth_TruD_CS"/>
</dbReference>
<name>A0ABY3XHB4_9GAMM</name>
<dbReference type="InterPro" id="IPR020103">
    <property type="entry name" value="PsdUridine_synth_cat_dom_sf"/>
</dbReference>
<dbReference type="PROSITE" id="PS50984">
    <property type="entry name" value="TRUD"/>
    <property type="match status" value="1"/>
</dbReference>
<keyword evidence="3 4" id="KW-0413">Isomerase</keyword>
<dbReference type="InterPro" id="IPR042214">
    <property type="entry name" value="TruD_catalytic"/>
</dbReference>